<evidence type="ECO:0000256" key="1">
    <source>
        <dbReference type="SAM" id="Phobius"/>
    </source>
</evidence>
<keyword evidence="1" id="KW-0812">Transmembrane</keyword>
<proteinExistence type="predicted"/>
<keyword evidence="1" id="KW-0472">Membrane</keyword>
<gene>
    <name evidence="2" type="ORF">SAMN05428964_103376</name>
</gene>
<name>A0A285TGL1_9PROT</name>
<dbReference type="Proteomes" id="UP000219068">
    <property type="component" value="Unassembled WGS sequence"/>
</dbReference>
<dbReference type="AlphaFoldDB" id="A0A285TGL1"/>
<sequence>MTRNSQSGETVFQLPMLGLVPALFFMTLLSCAVAEWGENQKWWGTDIDGLVWCANQMPVGDCEVLRAQTNDLPFDISFSQSMLFGDVYLLETAHHERFLVTKSFFEPTAYRAFERLPSSPVGGSSE</sequence>
<evidence type="ECO:0000313" key="3">
    <source>
        <dbReference type="Proteomes" id="UP000219068"/>
    </source>
</evidence>
<dbReference type="EMBL" id="OBMM01000003">
    <property type="protein sequence ID" value="SOC21335.1"/>
    <property type="molecule type" value="Genomic_DNA"/>
</dbReference>
<accession>A0A285TGL1</accession>
<dbReference type="RefSeq" id="WP_097052162.1">
    <property type="nucleotide sequence ID" value="NZ_OBMM01000003.1"/>
</dbReference>
<reference evidence="2 3" key="1">
    <citation type="submission" date="2017-08" db="EMBL/GenBank/DDBJ databases">
        <authorList>
            <person name="de Groot N.N."/>
        </authorList>
    </citation>
    <scope>NUCLEOTIDE SEQUENCE [LARGE SCALE GENOMIC DNA]</scope>
    <source>
        <strain evidence="2 3">USBA 78</strain>
    </source>
</reference>
<keyword evidence="1" id="KW-1133">Transmembrane helix</keyword>
<organism evidence="2 3">
    <name type="scientific">Thalassospira xiamenensis</name>
    <dbReference type="NCBI Taxonomy" id="220697"/>
    <lineage>
        <taxon>Bacteria</taxon>
        <taxon>Pseudomonadati</taxon>
        <taxon>Pseudomonadota</taxon>
        <taxon>Alphaproteobacteria</taxon>
        <taxon>Rhodospirillales</taxon>
        <taxon>Thalassospiraceae</taxon>
        <taxon>Thalassospira</taxon>
    </lineage>
</organism>
<protein>
    <submittedName>
        <fullName evidence="2">Uncharacterized protein</fullName>
    </submittedName>
</protein>
<dbReference type="PROSITE" id="PS51257">
    <property type="entry name" value="PROKAR_LIPOPROTEIN"/>
    <property type="match status" value="1"/>
</dbReference>
<evidence type="ECO:0000313" key="2">
    <source>
        <dbReference type="EMBL" id="SOC21335.1"/>
    </source>
</evidence>
<feature type="transmembrane region" description="Helical" evidence="1">
    <location>
        <begin position="12"/>
        <end position="34"/>
    </location>
</feature>